<proteinExistence type="predicted"/>
<keyword evidence="2" id="KW-0732">Signal</keyword>
<comment type="caution">
    <text evidence="3">The sequence shown here is derived from an EMBL/GenBank/DDBJ whole genome shotgun (WGS) entry which is preliminary data.</text>
</comment>
<feature type="compositionally biased region" description="Basic residues" evidence="1">
    <location>
        <begin position="62"/>
        <end position="76"/>
    </location>
</feature>
<feature type="region of interest" description="Disordered" evidence="1">
    <location>
        <begin position="35"/>
        <end position="100"/>
    </location>
</feature>
<reference evidence="3" key="2">
    <citation type="submission" date="2023-01" db="EMBL/GenBank/DDBJ databases">
        <authorList>
            <person name="Sun Q."/>
            <person name="Evtushenko L."/>
        </authorList>
    </citation>
    <scope>NUCLEOTIDE SEQUENCE</scope>
    <source>
        <strain evidence="3">VKM B-2347</strain>
    </source>
</reference>
<feature type="signal peptide" evidence="2">
    <location>
        <begin position="1"/>
        <end position="25"/>
    </location>
</feature>
<accession>A0A9W6J0V6</accession>
<evidence type="ECO:0000313" key="4">
    <source>
        <dbReference type="Proteomes" id="UP001143372"/>
    </source>
</evidence>
<dbReference type="Proteomes" id="UP001143372">
    <property type="component" value="Unassembled WGS sequence"/>
</dbReference>
<dbReference type="EMBL" id="BSFI01000008">
    <property type="protein sequence ID" value="GLK68657.1"/>
    <property type="molecule type" value="Genomic_DNA"/>
</dbReference>
<name>A0A9W6J0V6_9HYPH</name>
<gene>
    <name evidence="3" type="ORF">GCM10008179_22950</name>
</gene>
<evidence type="ECO:0000256" key="2">
    <source>
        <dbReference type="SAM" id="SignalP"/>
    </source>
</evidence>
<feature type="compositionally biased region" description="Basic residues" evidence="1">
    <location>
        <begin position="46"/>
        <end position="56"/>
    </location>
</feature>
<sequence>MEKTMSFKTLRVITLAVAFSGAAFAAQAAGTEMRKEKMATTAAGMSHHKSTHKPMHKTSSMKSHRSMAMHKKRSMHKNSMMMKKPGGPGEMKGEGMKNPT</sequence>
<feature type="chain" id="PRO_5040812596" description="Pentapeptide MXKDX repeat protein" evidence="2">
    <location>
        <begin position="26"/>
        <end position="100"/>
    </location>
</feature>
<evidence type="ECO:0000256" key="1">
    <source>
        <dbReference type="SAM" id="MobiDB-lite"/>
    </source>
</evidence>
<evidence type="ECO:0008006" key="5">
    <source>
        <dbReference type="Google" id="ProtNLM"/>
    </source>
</evidence>
<organism evidence="3 4">
    <name type="scientific">Hansschlegelia plantiphila</name>
    <dbReference type="NCBI Taxonomy" id="374655"/>
    <lineage>
        <taxon>Bacteria</taxon>
        <taxon>Pseudomonadati</taxon>
        <taxon>Pseudomonadota</taxon>
        <taxon>Alphaproteobacteria</taxon>
        <taxon>Hyphomicrobiales</taxon>
        <taxon>Methylopilaceae</taxon>
        <taxon>Hansschlegelia</taxon>
    </lineage>
</organism>
<reference evidence="3" key="1">
    <citation type="journal article" date="2014" name="Int. J. Syst. Evol. Microbiol.">
        <title>Complete genome sequence of Corynebacterium casei LMG S-19264T (=DSM 44701T), isolated from a smear-ripened cheese.</title>
        <authorList>
            <consortium name="US DOE Joint Genome Institute (JGI-PGF)"/>
            <person name="Walter F."/>
            <person name="Albersmeier A."/>
            <person name="Kalinowski J."/>
            <person name="Ruckert C."/>
        </authorList>
    </citation>
    <scope>NUCLEOTIDE SEQUENCE</scope>
    <source>
        <strain evidence="3">VKM B-2347</strain>
    </source>
</reference>
<protein>
    <recommendedName>
        <fullName evidence="5">Pentapeptide MXKDX repeat protein</fullName>
    </recommendedName>
</protein>
<keyword evidence="4" id="KW-1185">Reference proteome</keyword>
<dbReference type="AlphaFoldDB" id="A0A9W6J0V6"/>
<feature type="compositionally biased region" description="Basic and acidic residues" evidence="1">
    <location>
        <begin position="91"/>
        <end position="100"/>
    </location>
</feature>
<evidence type="ECO:0000313" key="3">
    <source>
        <dbReference type="EMBL" id="GLK68657.1"/>
    </source>
</evidence>